<keyword evidence="3" id="KW-1185">Reference proteome</keyword>
<evidence type="ECO:0000259" key="1">
    <source>
        <dbReference type="Pfam" id="PF13614"/>
    </source>
</evidence>
<dbReference type="Proteomes" id="UP000623842">
    <property type="component" value="Unassembled WGS sequence"/>
</dbReference>
<feature type="domain" description="AAA" evidence="1">
    <location>
        <begin position="2"/>
        <end position="203"/>
    </location>
</feature>
<proteinExistence type="predicted"/>
<protein>
    <submittedName>
        <fullName evidence="2">Chromosome partitioning protein ParA</fullName>
    </submittedName>
</protein>
<dbReference type="PANTHER" id="PTHR13696">
    <property type="entry name" value="P-LOOP CONTAINING NUCLEOSIDE TRIPHOSPHATE HYDROLASE"/>
    <property type="match status" value="1"/>
</dbReference>
<name>A0A919EQA3_9GAMM</name>
<gene>
    <name evidence="2" type="ORF">GCM10017161_40720</name>
</gene>
<reference evidence="2" key="1">
    <citation type="journal article" date="2014" name="Int. J. Syst. Evol. Microbiol.">
        <title>Complete genome sequence of Corynebacterium casei LMG S-19264T (=DSM 44701T), isolated from a smear-ripened cheese.</title>
        <authorList>
            <consortium name="US DOE Joint Genome Institute (JGI-PGF)"/>
            <person name="Walter F."/>
            <person name="Albersmeier A."/>
            <person name="Kalinowski J."/>
            <person name="Ruckert C."/>
        </authorList>
    </citation>
    <scope>NUCLEOTIDE SEQUENCE</scope>
    <source>
        <strain evidence="2">KCTC 42731</strain>
    </source>
</reference>
<dbReference type="EMBL" id="BNCK01000014">
    <property type="protein sequence ID" value="GHG06965.1"/>
    <property type="molecule type" value="Genomic_DNA"/>
</dbReference>
<comment type="caution">
    <text evidence="2">The sequence shown here is derived from an EMBL/GenBank/DDBJ whole genome shotgun (WGS) entry which is preliminary data.</text>
</comment>
<dbReference type="InterPro" id="IPR050678">
    <property type="entry name" value="DNA_Partitioning_ATPase"/>
</dbReference>
<dbReference type="PANTHER" id="PTHR13696:SF99">
    <property type="entry name" value="COBYRINIC ACID AC-DIAMIDE SYNTHASE"/>
    <property type="match status" value="1"/>
</dbReference>
<dbReference type="SUPFAM" id="SSF52540">
    <property type="entry name" value="P-loop containing nucleoside triphosphate hydrolases"/>
    <property type="match status" value="1"/>
</dbReference>
<reference evidence="2" key="2">
    <citation type="submission" date="2020-09" db="EMBL/GenBank/DDBJ databases">
        <authorList>
            <person name="Sun Q."/>
            <person name="Kim S."/>
        </authorList>
    </citation>
    <scope>NUCLEOTIDE SEQUENCE</scope>
    <source>
        <strain evidence="2">KCTC 42731</strain>
    </source>
</reference>
<dbReference type="InterPro" id="IPR027417">
    <property type="entry name" value="P-loop_NTPase"/>
</dbReference>
<dbReference type="CDD" id="cd02042">
    <property type="entry name" value="ParAB_family"/>
    <property type="match status" value="1"/>
</dbReference>
<dbReference type="AlphaFoldDB" id="A0A919EQA3"/>
<sequence length="284" mass="31744">MILYAAQKGGVGKTLFSVQGCLIAAVHKRAKVLLIDVDPQKNSSSTFCDPEMLAVNTDCYSSLLFTEEPELTPLKGMHGIDVIPGDDGINSFPQDLTNDAFAELIERVAGSKIGDINANDIIADVVDRQLVSFAKNIKQLKKQYDYIFIDTPPSFLGLPLISGLCAATDVVCLVEPNKYSGDVIENFISKVNEIHEKYNDELKFHGFMINRFRGNSNRQKERVQLWMKEYGEHFIGEPIKINSWLEDSTEDGEPVWVNANNANRKAGAYSLLSNFFIVFPELKE</sequence>
<dbReference type="InterPro" id="IPR025669">
    <property type="entry name" value="AAA_dom"/>
</dbReference>
<dbReference type="Gene3D" id="3.40.50.300">
    <property type="entry name" value="P-loop containing nucleotide triphosphate hydrolases"/>
    <property type="match status" value="1"/>
</dbReference>
<dbReference type="Pfam" id="PF13614">
    <property type="entry name" value="AAA_31"/>
    <property type="match status" value="1"/>
</dbReference>
<organism evidence="2 3">
    <name type="scientific">Thalassotalea marina</name>
    <dbReference type="NCBI Taxonomy" id="1673741"/>
    <lineage>
        <taxon>Bacteria</taxon>
        <taxon>Pseudomonadati</taxon>
        <taxon>Pseudomonadota</taxon>
        <taxon>Gammaproteobacteria</taxon>
        <taxon>Alteromonadales</taxon>
        <taxon>Colwelliaceae</taxon>
        <taxon>Thalassotalea</taxon>
    </lineage>
</organism>
<accession>A0A919EQA3</accession>
<evidence type="ECO:0000313" key="3">
    <source>
        <dbReference type="Proteomes" id="UP000623842"/>
    </source>
</evidence>
<evidence type="ECO:0000313" key="2">
    <source>
        <dbReference type="EMBL" id="GHG06965.1"/>
    </source>
</evidence>